<dbReference type="PANTHER" id="PTHR43646">
    <property type="entry name" value="GLYCOSYLTRANSFERASE"/>
    <property type="match status" value="1"/>
</dbReference>
<feature type="domain" description="Glycosyltransferase 2-like" evidence="6">
    <location>
        <begin position="46"/>
        <end position="199"/>
    </location>
</feature>
<sequence length="287" mass="32443">MSLFSLPAWSKSHLYPGKRFDDLTTAEIEDLRSRISSFSSDHADVSIVIPVWNEQDNVFRTLSSLSSNKTDYQVEIIVINNNSTDRTQEVIDKIGVINYLQPKQGTPFARQLGLEKAKGKYYLCADADTLYPPQWINQMVGPMATDSEVTGVYGRYSFIPPDGSSRLGLTFYELLTSIIIRVRQRKREYLNVYGFNMGFITSVGISTGGFNVIGDRQYAGVVGSDYANDAEDGRMARNLRTKGRLALVSHPKARVFTSSRRLMDDGSIWNAFINRAKLQLKIFREFM</sequence>
<evidence type="ECO:0000256" key="4">
    <source>
        <dbReference type="ARBA" id="ARBA00022679"/>
    </source>
</evidence>
<dbReference type="PANTHER" id="PTHR43646:SF2">
    <property type="entry name" value="GLYCOSYLTRANSFERASE 2-LIKE DOMAIN-CONTAINING PROTEIN"/>
    <property type="match status" value="1"/>
</dbReference>
<evidence type="ECO:0000313" key="7">
    <source>
        <dbReference type="EMBL" id="MBE9463128.1"/>
    </source>
</evidence>
<gene>
    <name evidence="7" type="ORF">IEE83_14665</name>
</gene>
<dbReference type="EMBL" id="JACYGY010000001">
    <property type="protein sequence ID" value="MBE9463128.1"/>
    <property type="molecule type" value="Genomic_DNA"/>
</dbReference>
<evidence type="ECO:0000256" key="5">
    <source>
        <dbReference type="ARBA" id="ARBA00023136"/>
    </source>
</evidence>
<evidence type="ECO:0000256" key="3">
    <source>
        <dbReference type="ARBA" id="ARBA00022676"/>
    </source>
</evidence>
<keyword evidence="3" id="KW-0328">Glycosyltransferase</keyword>
<dbReference type="RefSeq" id="WP_194121280.1">
    <property type="nucleotide sequence ID" value="NZ_JACYGY010000001.1"/>
</dbReference>
<dbReference type="Proteomes" id="UP000634134">
    <property type="component" value="Unassembled WGS sequence"/>
</dbReference>
<keyword evidence="8" id="KW-1185">Reference proteome</keyword>
<keyword evidence="5" id="KW-0472">Membrane</keyword>
<keyword evidence="4" id="KW-0808">Transferase</keyword>
<evidence type="ECO:0000256" key="1">
    <source>
        <dbReference type="ARBA" id="ARBA00004236"/>
    </source>
</evidence>
<evidence type="ECO:0000256" key="2">
    <source>
        <dbReference type="ARBA" id="ARBA00022475"/>
    </source>
</evidence>
<comment type="caution">
    <text evidence="7">The sequence shown here is derived from an EMBL/GenBank/DDBJ whole genome shotgun (WGS) entry which is preliminary data.</text>
</comment>
<dbReference type="Gene3D" id="3.90.550.10">
    <property type="entry name" value="Spore Coat Polysaccharide Biosynthesis Protein SpsA, Chain A"/>
    <property type="match status" value="1"/>
</dbReference>
<reference evidence="8" key="1">
    <citation type="submission" date="2023-07" db="EMBL/GenBank/DDBJ databases">
        <title>Dyadobacter sp. nov 'subterranea' isolated from contaminted grondwater.</title>
        <authorList>
            <person name="Szabo I."/>
            <person name="Al-Omari J."/>
            <person name="Szerdahelyi S.G."/>
            <person name="Rado J."/>
        </authorList>
    </citation>
    <scope>NUCLEOTIDE SEQUENCE [LARGE SCALE GENOMIC DNA]</scope>
    <source>
        <strain evidence="8">UP-52</strain>
    </source>
</reference>
<organism evidence="7 8">
    <name type="scientific">Dyadobacter subterraneus</name>
    <dbReference type="NCBI Taxonomy" id="2773304"/>
    <lineage>
        <taxon>Bacteria</taxon>
        <taxon>Pseudomonadati</taxon>
        <taxon>Bacteroidota</taxon>
        <taxon>Cytophagia</taxon>
        <taxon>Cytophagales</taxon>
        <taxon>Spirosomataceae</taxon>
        <taxon>Dyadobacter</taxon>
    </lineage>
</organism>
<dbReference type="CDD" id="cd00761">
    <property type="entry name" value="Glyco_tranf_GTA_type"/>
    <property type="match status" value="1"/>
</dbReference>
<dbReference type="InterPro" id="IPR029044">
    <property type="entry name" value="Nucleotide-diphossugar_trans"/>
</dbReference>
<dbReference type="SUPFAM" id="SSF53448">
    <property type="entry name" value="Nucleotide-diphospho-sugar transferases"/>
    <property type="match status" value="1"/>
</dbReference>
<keyword evidence="2" id="KW-1003">Cell membrane</keyword>
<proteinExistence type="predicted"/>
<evidence type="ECO:0000259" key="6">
    <source>
        <dbReference type="Pfam" id="PF00535"/>
    </source>
</evidence>
<protein>
    <submittedName>
        <fullName evidence="7">Glycosyltransferase</fullName>
    </submittedName>
</protein>
<name>A0ABR9WCK0_9BACT</name>
<evidence type="ECO:0000313" key="8">
    <source>
        <dbReference type="Proteomes" id="UP000634134"/>
    </source>
</evidence>
<dbReference type="Pfam" id="PF00535">
    <property type="entry name" value="Glycos_transf_2"/>
    <property type="match status" value="1"/>
</dbReference>
<accession>A0ABR9WCK0</accession>
<comment type="subcellular location">
    <subcellularLocation>
        <location evidence="1">Cell membrane</location>
    </subcellularLocation>
</comment>
<dbReference type="InterPro" id="IPR001173">
    <property type="entry name" value="Glyco_trans_2-like"/>
</dbReference>